<gene>
    <name evidence="2" type="ORF">ACFSJD_31530</name>
</gene>
<dbReference type="EMBL" id="JBHUCO010000044">
    <property type="protein sequence ID" value="MFD1522065.1"/>
    <property type="molecule type" value="Genomic_DNA"/>
</dbReference>
<protein>
    <submittedName>
        <fullName evidence="2">SDR family oxidoreductase</fullName>
    </submittedName>
</protein>
<evidence type="ECO:0000313" key="2">
    <source>
        <dbReference type="EMBL" id="MFD1522065.1"/>
    </source>
</evidence>
<dbReference type="Gene3D" id="3.40.50.720">
    <property type="entry name" value="NAD(P)-binding Rossmann-like Domain"/>
    <property type="match status" value="1"/>
</dbReference>
<comment type="caution">
    <text evidence="2">The sequence shown here is derived from an EMBL/GenBank/DDBJ whole genome shotgun (WGS) entry which is preliminary data.</text>
</comment>
<evidence type="ECO:0000313" key="3">
    <source>
        <dbReference type="Proteomes" id="UP001597114"/>
    </source>
</evidence>
<dbReference type="PANTHER" id="PTHR12126:SF11">
    <property type="entry name" value="NADH DEHYDROGENASE [UBIQUINONE] 1 ALPHA SUBCOMPLEX SUBUNIT 9, MITOCHONDRIAL"/>
    <property type="match status" value="1"/>
</dbReference>
<feature type="domain" description="NAD(P)-binding" evidence="1">
    <location>
        <begin position="3"/>
        <end position="135"/>
    </location>
</feature>
<name>A0ABW4F708_9PSEU</name>
<dbReference type="PANTHER" id="PTHR12126">
    <property type="entry name" value="NADH-UBIQUINONE OXIDOREDUCTASE 39 KDA SUBUNIT-RELATED"/>
    <property type="match status" value="1"/>
</dbReference>
<sequence>MTGGTGTLGRRVVERLVAADRPVRVVGRRPNPGGVPAGVEFVRADLRRRTDADVAVAGAAVVVHCATTYGPRDVELTRNVVAAARSAGRPHIVDVSIVGIDRIPIFYYRAKLEAERLLESSGLPWTVQRATQFHDLVARLLDLQRRSPVIVVPAGVRVQPVDVRDVATRLACLADGEPAGRVADIGGPEVHELRELAVLYQRVLGGRRPVVPIRFPGAAMRAFRGGANLVPGAAMAGTTFKSYLTERE</sequence>
<dbReference type="RefSeq" id="WP_379659305.1">
    <property type="nucleotide sequence ID" value="NZ_JBHUCO010000044.1"/>
</dbReference>
<dbReference type="SUPFAM" id="SSF51735">
    <property type="entry name" value="NAD(P)-binding Rossmann-fold domains"/>
    <property type="match status" value="1"/>
</dbReference>
<dbReference type="InterPro" id="IPR036291">
    <property type="entry name" value="NAD(P)-bd_dom_sf"/>
</dbReference>
<proteinExistence type="predicted"/>
<dbReference type="Proteomes" id="UP001597114">
    <property type="component" value="Unassembled WGS sequence"/>
</dbReference>
<reference evidence="3" key="1">
    <citation type="journal article" date="2019" name="Int. J. Syst. Evol. Microbiol.">
        <title>The Global Catalogue of Microorganisms (GCM) 10K type strain sequencing project: providing services to taxonomists for standard genome sequencing and annotation.</title>
        <authorList>
            <consortium name="The Broad Institute Genomics Platform"/>
            <consortium name="The Broad Institute Genome Sequencing Center for Infectious Disease"/>
            <person name="Wu L."/>
            <person name="Ma J."/>
        </authorList>
    </citation>
    <scope>NUCLEOTIDE SEQUENCE [LARGE SCALE GENOMIC DNA]</scope>
    <source>
        <strain evidence="3">CCM 7043</strain>
    </source>
</reference>
<accession>A0ABW4F708</accession>
<organism evidence="2 3">
    <name type="scientific">Pseudonocardia yunnanensis</name>
    <dbReference type="NCBI Taxonomy" id="58107"/>
    <lineage>
        <taxon>Bacteria</taxon>
        <taxon>Bacillati</taxon>
        <taxon>Actinomycetota</taxon>
        <taxon>Actinomycetes</taxon>
        <taxon>Pseudonocardiales</taxon>
        <taxon>Pseudonocardiaceae</taxon>
        <taxon>Pseudonocardia</taxon>
    </lineage>
</organism>
<dbReference type="Pfam" id="PF13460">
    <property type="entry name" value="NAD_binding_10"/>
    <property type="match status" value="1"/>
</dbReference>
<dbReference type="InterPro" id="IPR051207">
    <property type="entry name" value="ComplexI_NDUFA9_subunit"/>
</dbReference>
<dbReference type="InterPro" id="IPR016040">
    <property type="entry name" value="NAD(P)-bd_dom"/>
</dbReference>
<evidence type="ECO:0000259" key="1">
    <source>
        <dbReference type="Pfam" id="PF13460"/>
    </source>
</evidence>
<keyword evidence="3" id="KW-1185">Reference proteome</keyword>